<dbReference type="EMBL" id="FZOT01000028">
    <property type="protein sequence ID" value="SNT35520.1"/>
    <property type="molecule type" value="Genomic_DNA"/>
</dbReference>
<evidence type="ECO:0000313" key="2">
    <source>
        <dbReference type="Proteomes" id="UP000198284"/>
    </source>
</evidence>
<proteinExistence type="predicted"/>
<dbReference type="RefSeq" id="WP_089401708.1">
    <property type="nucleotide sequence ID" value="NZ_FZOT01000028.1"/>
</dbReference>
<sequence length="252" mass="27916">MTRALPRTTFHSSTLIRCLADLALADAAESGNAFAERLGEWMHFTDAITLSAVHGAAPENLPAVPQRPQAAARAVDEFNRLQTLLANGIAKSFSTPPGKAYLTLPTPPVELPGDLGAAYLPYRRFFEAHQRDMELSIQPLRTNVRAMAAQASPGLKKLAELDATMEKILRERERALLAKVPVWLRSRFEQRVREHRTKLGETGEADDPAAWTRPGGWLARFCGEMQMLLLAELELRLQTTLGLIEALQQDTP</sequence>
<keyword evidence="2" id="KW-1185">Reference proteome</keyword>
<accession>A0A239LZ09</accession>
<evidence type="ECO:0000313" key="1">
    <source>
        <dbReference type="EMBL" id="SNT35520.1"/>
    </source>
</evidence>
<dbReference type="Proteomes" id="UP000198284">
    <property type="component" value="Unassembled WGS sequence"/>
</dbReference>
<gene>
    <name evidence="1" type="ORF">SAMN06265795_12823</name>
</gene>
<dbReference type="InterPro" id="IPR021783">
    <property type="entry name" value="DUF3348"/>
</dbReference>
<evidence type="ECO:0008006" key="3">
    <source>
        <dbReference type="Google" id="ProtNLM"/>
    </source>
</evidence>
<reference evidence="1 2" key="1">
    <citation type="submission" date="2017-06" db="EMBL/GenBank/DDBJ databases">
        <authorList>
            <person name="Kim H.J."/>
            <person name="Triplett B.A."/>
        </authorList>
    </citation>
    <scope>NUCLEOTIDE SEQUENCE [LARGE SCALE GENOMIC DNA]</scope>
    <source>
        <strain evidence="1 2">U15</strain>
    </source>
</reference>
<dbReference type="Pfam" id="PF11828">
    <property type="entry name" value="DUF3348"/>
    <property type="match status" value="1"/>
</dbReference>
<dbReference type="OrthoDB" id="5949373at2"/>
<protein>
    <recommendedName>
        <fullName evidence="3">DUF3348 domain-containing protein</fullName>
    </recommendedName>
</protein>
<organism evidence="1 2">
    <name type="scientific">Noviherbaspirillum humi</name>
    <dbReference type="NCBI Taxonomy" id="1688639"/>
    <lineage>
        <taxon>Bacteria</taxon>
        <taxon>Pseudomonadati</taxon>
        <taxon>Pseudomonadota</taxon>
        <taxon>Betaproteobacteria</taxon>
        <taxon>Burkholderiales</taxon>
        <taxon>Oxalobacteraceae</taxon>
        <taxon>Noviherbaspirillum</taxon>
    </lineage>
</organism>
<name>A0A239LZ09_9BURK</name>
<dbReference type="AlphaFoldDB" id="A0A239LZ09"/>